<dbReference type="Proteomes" id="UP000828390">
    <property type="component" value="Unassembled WGS sequence"/>
</dbReference>
<organism evidence="2 3">
    <name type="scientific">Dreissena polymorpha</name>
    <name type="common">Zebra mussel</name>
    <name type="synonym">Mytilus polymorpha</name>
    <dbReference type="NCBI Taxonomy" id="45954"/>
    <lineage>
        <taxon>Eukaryota</taxon>
        <taxon>Metazoa</taxon>
        <taxon>Spiralia</taxon>
        <taxon>Lophotrochozoa</taxon>
        <taxon>Mollusca</taxon>
        <taxon>Bivalvia</taxon>
        <taxon>Autobranchia</taxon>
        <taxon>Heteroconchia</taxon>
        <taxon>Euheterodonta</taxon>
        <taxon>Imparidentia</taxon>
        <taxon>Neoheterodontei</taxon>
        <taxon>Myida</taxon>
        <taxon>Dreissenoidea</taxon>
        <taxon>Dreissenidae</taxon>
        <taxon>Dreissena</taxon>
    </lineage>
</organism>
<dbReference type="EMBL" id="JAIWYP010000015">
    <property type="protein sequence ID" value="KAH3701616.1"/>
    <property type="molecule type" value="Genomic_DNA"/>
</dbReference>
<evidence type="ECO:0000313" key="3">
    <source>
        <dbReference type="Proteomes" id="UP000828390"/>
    </source>
</evidence>
<protein>
    <submittedName>
        <fullName evidence="2">Uncharacterized protein</fullName>
    </submittedName>
</protein>
<proteinExistence type="predicted"/>
<name>A0A9D3YKE4_DREPO</name>
<evidence type="ECO:0000313" key="2">
    <source>
        <dbReference type="EMBL" id="KAH3701616.1"/>
    </source>
</evidence>
<keyword evidence="3" id="KW-1185">Reference proteome</keyword>
<evidence type="ECO:0000256" key="1">
    <source>
        <dbReference type="SAM" id="SignalP"/>
    </source>
</evidence>
<comment type="caution">
    <text evidence="2">The sequence shown here is derived from an EMBL/GenBank/DDBJ whole genome shotgun (WGS) entry which is preliminary data.</text>
</comment>
<feature type="signal peptide" evidence="1">
    <location>
        <begin position="1"/>
        <end position="20"/>
    </location>
</feature>
<keyword evidence="1" id="KW-0732">Signal</keyword>
<accession>A0A9D3YKE4</accession>
<dbReference type="AlphaFoldDB" id="A0A9D3YKE4"/>
<sequence length="75" mass="8740">MKMKTTIVMIVVYAAYFVYGEEEHEKLIDPGELYFRQKLEFVNALGYESYSVEDVAKEEELAISDTDPRFLSYVS</sequence>
<feature type="chain" id="PRO_5038789676" evidence="1">
    <location>
        <begin position="21"/>
        <end position="75"/>
    </location>
</feature>
<reference evidence="2" key="2">
    <citation type="submission" date="2020-11" db="EMBL/GenBank/DDBJ databases">
        <authorList>
            <person name="McCartney M.A."/>
            <person name="Auch B."/>
            <person name="Kono T."/>
            <person name="Mallez S."/>
            <person name="Becker A."/>
            <person name="Gohl D.M."/>
            <person name="Silverstein K.A.T."/>
            <person name="Koren S."/>
            <person name="Bechman K.B."/>
            <person name="Herman A."/>
            <person name="Abrahante J.E."/>
            <person name="Garbe J."/>
        </authorList>
    </citation>
    <scope>NUCLEOTIDE SEQUENCE</scope>
    <source>
        <strain evidence="2">Duluth1</strain>
        <tissue evidence="2">Whole animal</tissue>
    </source>
</reference>
<gene>
    <name evidence="2" type="ORF">DPMN_076606</name>
</gene>
<reference evidence="2" key="1">
    <citation type="journal article" date="2019" name="bioRxiv">
        <title>The Genome of the Zebra Mussel, Dreissena polymorpha: A Resource for Invasive Species Research.</title>
        <authorList>
            <person name="McCartney M.A."/>
            <person name="Auch B."/>
            <person name="Kono T."/>
            <person name="Mallez S."/>
            <person name="Zhang Y."/>
            <person name="Obille A."/>
            <person name="Becker A."/>
            <person name="Abrahante J.E."/>
            <person name="Garbe J."/>
            <person name="Badalamenti J.P."/>
            <person name="Herman A."/>
            <person name="Mangelson H."/>
            <person name="Liachko I."/>
            <person name="Sullivan S."/>
            <person name="Sone E.D."/>
            <person name="Koren S."/>
            <person name="Silverstein K.A.T."/>
            <person name="Beckman K.B."/>
            <person name="Gohl D.M."/>
        </authorList>
    </citation>
    <scope>NUCLEOTIDE SEQUENCE</scope>
    <source>
        <strain evidence="2">Duluth1</strain>
        <tissue evidence="2">Whole animal</tissue>
    </source>
</reference>